<name>A0A5E4VI32_9BURK</name>
<evidence type="ECO:0000256" key="2">
    <source>
        <dbReference type="SAM" id="Phobius"/>
    </source>
</evidence>
<evidence type="ECO:0000259" key="3">
    <source>
        <dbReference type="Pfam" id="PF16963"/>
    </source>
</evidence>
<proteinExistence type="predicted"/>
<dbReference type="RefSeq" id="WP_150608967.1">
    <property type="nucleotide sequence ID" value="NZ_CABPRY010000005.1"/>
</dbReference>
<keyword evidence="2" id="KW-1133">Transmembrane helix</keyword>
<dbReference type="Proteomes" id="UP000396788">
    <property type="component" value="Unassembled WGS sequence"/>
</dbReference>
<evidence type="ECO:0000256" key="1">
    <source>
        <dbReference type="SAM" id="MobiDB-lite"/>
    </source>
</evidence>
<reference evidence="4 5" key="1">
    <citation type="submission" date="2019-08" db="EMBL/GenBank/DDBJ databases">
        <authorList>
            <person name="Peeters C."/>
        </authorList>
    </citation>
    <scope>NUCLEOTIDE SEQUENCE [LARGE SCALE GENOMIC DNA]</scope>
    <source>
        <strain evidence="4 5">LMG 31107</strain>
    </source>
</reference>
<feature type="transmembrane region" description="Helical" evidence="2">
    <location>
        <begin position="45"/>
        <end position="64"/>
    </location>
</feature>
<feature type="region of interest" description="Disordered" evidence="1">
    <location>
        <begin position="1"/>
        <end position="24"/>
    </location>
</feature>
<accession>A0A5E4VI32</accession>
<dbReference type="Gene3D" id="3.30.450.40">
    <property type="match status" value="1"/>
</dbReference>
<dbReference type="EMBL" id="CABPRY010000005">
    <property type="protein sequence ID" value="VVE11978.1"/>
    <property type="molecule type" value="Genomic_DNA"/>
</dbReference>
<keyword evidence="2" id="KW-0812">Transmembrane</keyword>
<feature type="transmembrane region" description="Helical" evidence="2">
    <location>
        <begin position="93"/>
        <end position="113"/>
    </location>
</feature>
<evidence type="ECO:0000313" key="5">
    <source>
        <dbReference type="Proteomes" id="UP000396788"/>
    </source>
</evidence>
<dbReference type="InterPro" id="IPR038367">
    <property type="entry name" value="PelD_GGDEF_sf"/>
</dbReference>
<dbReference type="InterPro" id="IPR029016">
    <property type="entry name" value="GAF-like_dom_sf"/>
</dbReference>
<sequence length="470" mass="51020">MKTATQQDAAIDAKPVGPEQVRRSEPFGNVSTYGRLIAPAVARPVAVFEVVTGMALAVAIAWLLRPGDPLLIGLGFPWMWLVALVMALRYGALLGVVAGLVLAAVWYGLYGLHGEPFPAMFFVGGFTMIVVGGHFCDIWGNRATRARGINTYLNDRLVAITNNHYLLRVSHERLERDLLTKPSTMRDAIMRLRELTTANKAGAAAQTLPNAQPMLEFAALTCQIEVASVFPVHLGRLVPTAVACVGEAFTPVESDPLVQTCLREGTLSHVRDDVTVGEGSAYIVCAPLTDTDGNINGMLIVRRMSFLALNHDNLQLLLVLLAYYADGVAQQGVVASVRDEVPSVPYDFALELGRLARMKRQSGIQSSLVALVFPRGASGDSLFEQTVRSRRALDALWIQSGPRQQIAIALMPITDENGIDGYLIRIESALRQQYGLDFQTGHVAVHSASVDERAPGEGLSKLLERCRDHA</sequence>
<keyword evidence="2" id="KW-0472">Membrane</keyword>
<dbReference type="Gene3D" id="3.30.70.2880">
    <property type="match status" value="1"/>
</dbReference>
<dbReference type="AlphaFoldDB" id="A0A5E4VI32"/>
<dbReference type="InterPro" id="IPR031583">
    <property type="entry name" value="PelD_GGDEF"/>
</dbReference>
<feature type="domain" description="PelD GGDEF" evidence="3">
    <location>
        <begin position="342"/>
        <end position="466"/>
    </location>
</feature>
<evidence type="ECO:0000313" key="4">
    <source>
        <dbReference type="EMBL" id="VVE11978.1"/>
    </source>
</evidence>
<organism evidence="4 5">
    <name type="scientific">Pandoraea cepalis</name>
    <dbReference type="NCBI Taxonomy" id="2508294"/>
    <lineage>
        <taxon>Bacteria</taxon>
        <taxon>Pseudomonadati</taxon>
        <taxon>Pseudomonadota</taxon>
        <taxon>Betaproteobacteria</taxon>
        <taxon>Burkholderiales</taxon>
        <taxon>Burkholderiaceae</taxon>
        <taxon>Pandoraea</taxon>
    </lineage>
</organism>
<protein>
    <submittedName>
        <fullName evidence="4">Membrane protein</fullName>
    </submittedName>
</protein>
<feature type="transmembrane region" description="Helical" evidence="2">
    <location>
        <begin position="70"/>
        <end position="88"/>
    </location>
</feature>
<dbReference type="Pfam" id="PF16963">
    <property type="entry name" value="PelD_GGDEF"/>
    <property type="match status" value="1"/>
</dbReference>
<gene>
    <name evidence="4" type="ORF">PCE31107_02690</name>
</gene>
<feature type="transmembrane region" description="Helical" evidence="2">
    <location>
        <begin position="119"/>
        <end position="140"/>
    </location>
</feature>